<comment type="caution">
    <text evidence="1">The sequence shown here is derived from an EMBL/GenBank/DDBJ whole genome shotgun (WGS) entry which is preliminary data.</text>
</comment>
<proteinExistence type="predicted"/>
<dbReference type="EMBL" id="JAVRJZ010000011">
    <property type="protein sequence ID" value="KAK2716685.1"/>
    <property type="molecule type" value="Genomic_DNA"/>
</dbReference>
<evidence type="ECO:0000313" key="2">
    <source>
        <dbReference type="Proteomes" id="UP001187531"/>
    </source>
</evidence>
<sequence>MSSDSSIKYYNLGRGRKVQCILNNDDNDQPPQIRPILKMSAMAGWNVKTNDELLKYFCGKKEEVKPDLQSILSTSSSSGSEPSNEQFEDMLLECKDFQENFDNIIYKRQSKEKSACRVEKSAYEKEFPVLLK</sequence>
<keyword evidence="2" id="KW-1185">Reference proteome</keyword>
<reference evidence="1" key="1">
    <citation type="submission" date="2023-07" db="EMBL/GenBank/DDBJ databases">
        <title>Chromosome-level genome assembly of Artemia franciscana.</title>
        <authorList>
            <person name="Jo E."/>
        </authorList>
    </citation>
    <scope>NUCLEOTIDE SEQUENCE</scope>
    <source>
        <tissue evidence="1">Whole body</tissue>
    </source>
</reference>
<evidence type="ECO:0000313" key="1">
    <source>
        <dbReference type="EMBL" id="KAK2716685.1"/>
    </source>
</evidence>
<accession>A0AA88LCT5</accession>
<dbReference type="AlphaFoldDB" id="A0AA88LCT5"/>
<dbReference type="Proteomes" id="UP001187531">
    <property type="component" value="Unassembled WGS sequence"/>
</dbReference>
<gene>
    <name evidence="1" type="ORF">QYM36_006985</name>
</gene>
<name>A0AA88LCT5_ARTSF</name>
<organism evidence="1 2">
    <name type="scientific">Artemia franciscana</name>
    <name type="common">Brine shrimp</name>
    <name type="synonym">Artemia sanfranciscana</name>
    <dbReference type="NCBI Taxonomy" id="6661"/>
    <lineage>
        <taxon>Eukaryota</taxon>
        <taxon>Metazoa</taxon>
        <taxon>Ecdysozoa</taxon>
        <taxon>Arthropoda</taxon>
        <taxon>Crustacea</taxon>
        <taxon>Branchiopoda</taxon>
        <taxon>Anostraca</taxon>
        <taxon>Artemiidae</taxon>
        <taxon>Artemia</taxon>
    </lineage>
</organism>
<protein>
    <submittedName>
        <fullName evidence="1">Uncharacterized protein</fullName>
    </submittedName>
</protein>